<dbReference type="GO" id="GO:0009231">
    <property type="term" value="P:riboflavin biosynthetic process"/>
    <property type="evidence" value="ECO:0007669"/>
    <property type="project" value="UniProtKB-UniRule"/>
</dbReference>
<dbReference type="HAMAP" id="MF_00178">
    <property type="entry name" value="Lumazine_synth"/>
    <property type="match status" value="1"/>
</dbReference>
<dbReference type="AlphaFoldDB" id="A0A6P1YET4"/>
<comment type="catalytic activity">
    <reaction evidence="6 8">
        <text>(2S)-2-hydroxy-3-oxobutyl phosphate + 5-amino-6-(D-ribitylamino)uracil = 6,7-dimethyl-8-(1-D-ribityl)lumazine + phosphate + 2 H2O + H(+)</text>
        <dbReference type="Rhea" id="RHEA:26152"/>
        <dbReference type="ChEBI" id="CHEBI:15377"/>
        <dbReference type="ChEBI" id="CHEBI:15378"/>
        <dbReference type="ChEBI" id="CHEBI:15934"/>
        <dbReference type="ChEBI" id="CHEBI:43474"/>
        <dbReference type="ChEBI" id="CHEBI:58201"/>
        <dbReference type="ChEBI" id="CHEBI:58830"/>
        <dbReference type="EC" id="2.5.1.78"/>
    </reaction>
</comment>
<dbReference type="FunFam" id="3.40.50.960:FF:000001">
    <property type="entry name" value="6,7-dimethyl-8-ribityllumazine synthase"/>
    <property type="match status" value="1"/>
</dbReference>
<dbReference type="PANTHER" id="PTHR21058:SF0">
    <property type="entry name" value="6,7-DIMETHYL-8-RIBITYLLUMAZINE SYNTHASE"/>
    <property type="match status" value="1"/>
</dbReference>
<feature type="binding site" evidence="8">
    <location>
        <position position="127"/>
    </location>
    <ligand>
        <name>(2S)-2-hydroxy-3-oxobutyl phosphate</name>
        <dbReference type="ChEBI" id="CHEBI:58830"/>
    </ligand>
</feature>
<accession>A0A6P1YET4</accession>
<dbReference type="InterPro" id="IPR002180">
    <property type="entry name" value="LS/RS"/>
</dbReference>
<dbReference type="Gene3D" id="3.40.50.960">
    <property type="entry name" value="Lumazine/riboflavin synthase"/>
    <property type="match status" value="1"/>
</dbReference>
<evidence type="ECO:0000256" key="4">
    <source>
        <dbReference type="ARBA" id="ARBA00022619"/>
    </source>
</evidence>
<protein>
    <recommendedName>
        <fullName evidence="7 8">6,7-dimethyl-8-ribityllumazine synthase</fullName>
        <shortName evidence="8">DMRL synthase</shortName>
        <shortName evidence="8">LS</shortName>
        <shortName evidence="8">Lumazine synthase</shortName>
        <ecNumber evidence="3 8">2.5.1.78</ecNumber>
    </recommendedName>
</protein>
<dbReference type="NCBIfam" id="TIGR00114">
    <property type="entry name" value="lumazine-synth"/>
    <property type="match status" value="1"/>
</dbReference>
<reference evidence="9 10" key="1">
    <citation type="submission" date="2020-02" db="EMBL/GenBank/DDBJ databases">
        <title>Thermophilic hydrogen producing bacteria, Caloranaerobacter azorensis.</title>
        <authorList>
            <person name="Baek K."/>
        </authorList>
    </citation>
    <scope>NUCLEOTIDE SEQUENCE [LARGE SCALE GENOMIC DNA]</scope>
    <source>
        <strain evidence="9 10">T3-1</strain>
    </source>
</reference>
<feature type="binding site" evidence="8">
    <location>
        <position position="113"/>
    </location>
    <ligand>
        <name>5-amino-6-(D-ribitylamino)uracil</name>
        <dbReference type="ChEBI" id="CHEBI:15934"/>
    </ligand>
</feature>
<dbReference type="GO" id="GO:0009349">
    <property type="term" value="C:riboflavin synthase complex"/>
    <property type="evidence" value="ECO:0007669"/>
    <property type="project" value="UniProtKB-UniRule"/>
</dbReference>
<dbReference type="EC" id="2.5.1.78" evidence="3 8"/>
<dbReference type="KEGG" id="cazo:G3A45_10870"/>
<dbReference type="GO" id="GO:0000906">
    <property type="term" value="F:6,7-dimethyl-8-ribityllumazine synthase activity"/>
    <property type="evidence" value="ECO:0007669"/>
    <property type="project" value="UniProtKB-UniRule"/>
</dbReference>
<dbReference type="EMBL" id="CP048617">
    <property type="protein sequence ID" value="QIB27741.1"/>
    <property type="molecule type" value="Genomic_DNA"/>
</dbReference>
<dbReference type="PANTHER" id="PTHR21058">
    <property type="entry name" value="6,7-DIMETHYL-8-RIBITYLLUMAZINE SYNTHASE DMRL SYNTHASE LUMAZINE SYNTHASE"/>
    <property type="match status" value="1"/>
</dbReference>
<evidence type="ECO:0000256" key="1">
    <source>
        <dbReference type="ARBA" id="ARBA00004917"/>
    </source>
</evidence>
<gene>
    <name evidence="8" type="primary">ribH</name>
    <name evidence="9" type="ORF">G3A45_10870</name>
</gene>
<evidence type="ECO:0000256" key="2">
    <source>
        <dbReference type="ARBA" id="ARBA00007424"/>
    </source>
</evidence>
<evidence type="ECO:0000313" key="9">
    <source>
        <dbReference type="EMBL" id="QIB27741.1"/>
    </source>
</evidence>
<feature type="active site" description="Proton donor" evidence="8">
    <location>
        <position position="88"/>
    </location>
</feature>
<evidence type="ECO:0000313" key="10">
    <source>
        <dbReference type="Proteomes" id="UP000464452"/>
    </source>
</evidence>
<feature type="binding site" evidence="8">
    <location>
        <begin position="80"/>
        <end position="82"/>
    </location>
    <ligand>
        <name>5-amino-6-(D-ribitylamino)uracil</name>
        <dbReference type="ChEBI" id="CHEBI:15934"/>
    </ligand>
</feature>
<feature type="binding site" evidence="8">
    <location>
        <begin position="85"/>
        <end position="86"/>
    </location>
    <ligand>
        <name>(2S)-2-hydroxy-3-oxobutyl phosphate</name>
        <dbReference type="ChEBI" id="CHEBI:58830"/>
    </ligand>
</feature>
<comment type="similarity">
    <text evidence="2 8">Belongs to the DMRL synthase family.</text>
</comment>
<dbReference type="NCBIfam" id="NF000812">
    <property type="entry name" value="PRK00061.1-4"/>
    <property type="match status" value="1"/>
</dbReference>
<keyword evidence="4 8" id="KW-0686">Riboflavin biosynthesis</keyword>
<dbReference type="GO" id="GO:0005829">
    <property type="term" value="C:cytosol"/>
    <property type="evidence" value="ECO:0007669"/>
    <property type="project" value="TreeGrafter"/>
</dbReference>
<dbReference type="CDD" id="cd09209">
    <property type="entry name" value="Lumazine_synthase-I"/>
    <property type="match status" value="1"/>
</dbReference>
<dbReference type="InterPro" id="IPR036467">
    <property type="entry name" value="LS/RS_sf"/>
</dbReference>
<keyword evidence="5 8" id="KW-0808">Transferase</keyword>
<name>A0A6P1YET4_9FIRM</name>
<evidence type="ECO:0000256" key="6">
    <source>
        <dbReference type="ARBA" id="ARBA00048785"/>
    </source>
</evidence>
<dbReference type="Proteomes" id="UP000464452">
    <property type="component" value="Chromosome"/>
</dbReference>
<dbReference type="RefSeq" id="WP_163235535.1">
    <property type="nucleotide sequence ID" value="NZ_CP048617.1"/>
</dbReference>
<sequence length="153" mass="16527">MKIYEGKLIAQGLKFGIIISRFNEFISSKLLSGALDGLKRHGVNEEDIEVAWVPGSFEIPLIAKKMAKSKKYNAVICLGAVIRGATPHFDYVSSEVSKGIAKVSLDTEVPVIFGVLTTDTIEQAIERAGTKAGNKGYEAALTAIEMANLLKEL</sequence>
<feature type="binding site" evidence="8">
    <location>
        <position position="22"/>
    </location>
    <ligand>
        <name>5-amino-6-(D-ribitylamino)uracil</name>
        <dbReference type="ChEBI" id="CHEBI:15934"/>
    </ligand>
</feature>
<dbReference type="SUPFAM" id="SSF52121">
    <property type="entry name" value="Lumazine synthase"/>
    <property type="match status" value="1"/>
</dbReference>
<evidence type="ECO:0000256" key="7">
    <source>
        <dbReference type="ARBA" id="ARBA00072606"/>
    </source>
</evidence>
<dbReference type="InterPro" id="IPR034964">
    <property type="entry name" value="LS"/>
</dbReference>
<dbReference type="UniPathway" id="UPA00275">
    <property type="reaction ID" value="UER00404"/>
</dbReference>
<evidence type="ECO:0000256" key="5">
    <source>
        <dbReference type="ARBA" id="ARBA00022679"/>
    </source>
</evidence>
<comment type="pathway">
    <text evidence="1 8">Cofactor biosynthesis; riboflavin biosynthesis; riboflavin from 2-hydroxy-3-oxobutyl phosphate and 5-amino-6-(D-ribitylamino)uracil: step 1/2.</text>
</comment>
<evidence type="ECO:0000256" key="3">
    <source>
        <dbReference type="ARBA" id="ARBA00012664"/>
    </source>
</evidence>
<feature type="binding site" evidence="8">
    <location>
        <begin position="56"/>
        <end position="58"/>
    </location>
    <ligand>
        <name>5-amino-6-(D-ribitylamino)uracil</name>
        <dbReference type="ChEBI" id="CHEBI:15934"/>
    </ligand>
</feature>
<dbReference type="Pfam" id="PF00885">
    <property type="entry name" value="DMRL_synthase"/>
    <property type="match status" value="1"/>
</dbReference>
<comment type="function">
    <text evidence="8">Catalyzes the formation of 6,7-dimethyl-8-ribityllumazine by condensation of 5-amino-6-(D-ribitylamino)uracil with 3,4-dihydroxy-2-butanone 4-phosphate. This is the penultimate step in the biosynthesis of riboflavin.</text>
</comment>
<organism evidence="9 10">
    <name type="scientific">Caloranaerobacter azorensis</name>
    <dbReference type="NCBI Taxonomy" id="116090"/>
    <lineage>
        <taxon>Bacteria</taxon>
        <taxon>Bacillati</taxon>
        <taxon>Bacillota</taxon>
        <taxon>Tissierellia</taxon>
        <taxon>Tissierellales</taxon>
        <taxon>Thermohalobacteraceae</taxon>
        <taxon>Caloranaerobacter</taxon>
    </lineage>
</organism>
<proteinExistence type="inferred from homology"/>
<evidence type="ECO:0000256" key="8">
    <source>
        <dbReference type="HAMAP-Rule" id="MF_00178"/>
    </source>
</evidence>